<name>A0ABT6FA77_9BACT</name>
<sequence length="155" mass="16425">MLERASVVEGVVPAGRRTVKVVPFVELAGGRVQGVVSSGSDVDRVYVSFVAAGGDYYCCTNNNRPCGGLGGGPCKHIREMVDEAILQFGAARVAAYLGVADVATADDAPALFGALRGAERKESPGVVFSRFLNYLRYCELTSRPGTVLEMGWFVS</sequence>
<reference evidence="1 2" key="1">
    <citation type="submission" date="2023-03" db="EMBL/GenBank/DDBJ databases">
        <title>Paludisphaera mucosa sp. nov. a novel planctomycete from northern fen.</title>
        <authorList>
            <person name="Ivanova A."/>
        </authorList>
    </citation>
    <scope>NUCLEOTIDE SEQUENCE [LARGE SCALE GENOMIC DNA]</scope>
    <source>
        <strain evidence="1 2">Pla2</strain>
    </source>
</reference>
<proteinExistence type="predicted"/>
<evidence type="ECO:0000313" key="1">
    <source>
        <dbReference type="EMBL" id="MDG3004339.1"/>
    </source>
</evidence>
<dbReference type="Proteomes" id="UP001216907">
    <property type="component" value="Unassembled WGS sequence"/>
</dbReference>
<protein>
    <recommendedName>
        <fullName evidence="3">SWIM-type domain-containing protein</fullName>
    </recommendedName>
</protein>
<comment type="caution">
    <text evidence="1">The sequence shown here is derived from an EMBL/GenBank/DDBJ whole genome shotgun (WGS) entry which is preliminary data.</text>
</comment>
<accession>A0ABT6FA77</accession>
<dbReference type="EMBL" id="JARRAG010000002">
    <property type="protein sequence ID" value="MDG3004339.1"/>
    <property type="molecule type" value="Genomic_DNA"/>
</dbReference>
<evidence type="ECO:0008006" key="3">
    <source>
        <dbReference type="Google" id="ProtNLM"/>
    </source>
</evidence>
<keyword evidence="2" id="KW-1185">Reference proteome</keyword>
<dbReference type="RefSeq" id="WP_277860697.1">
    <property type="nucleotide sequence ID" value="NZ_JARRAG010000002.1"/>
</dbReference>
<evidence type="ECO:0000313" key="2">
    <source>
        <dbReference type="Proteomes" id="UP001216907"/>
    </source>
</evidence>
<gene>
    <name evidence="1" type="ORF">PZE19_11180</name>
</gene>
<organism evidence="1 2">
    <name type="scientific">Paludisphaera mucosa</name>
    <dbReference type="NCBI Taxonomy" id="3030827"/>
    <lineage>
        <taxon>Bacteria</taxon>
        <taxon>Pseudomonadati</taxon>
        <taxon>Planctomycetota</taxon>
        <taxon>Planctomycetia</taxon>
        <taxon>Isosphaerales</taxon>
        <taxon>Isosphaeraceae</taxon>
        <taxon>Paludisphaera</taxon>
    </lineage>
</organism>